<name>A0A7R9QTW3_9ACAR</name>
<accession>A0A7R9QTW3</accession>
<keyword evidence="2" id="KW-1185">Reference proteome</keyword>
<dbReference type="InterPro" id="IPR013083">
    <property type="entry name" value="Znf_RING/FYVE/PHD"/>
</dbReference>
<dbReference type="AlphaFoldDB" id="A0A7R9QTW3"/>
<evidence type="ECO:0000313" key="2">
    <source>
        <dbReference type="Proteomes" id="UP000728032"/>
    </source>
</evidence>
<proteinExistence type="predicted"/>
<organism evidence="1">
    <name type="scientific">Oppiella nova</name>
    <dbReference type="NCBI Taxonomy" id="334625"/>
    <lineage>
        <taxon>Eukaryota</taxon>
        <taxon>Metazoa</taxon>
        <taxon>Ecdysozoa</taxon>
        <taxon>Arthropoda</taxon>
        <taxon>Chelicerata</taxon>
        <taxon>Arachnida</taxon>
        <taxon>Acari</taxon>
        <taxon>Acariformes</taxon>
        <taxon>Sarcoptiformes</taxon>
        <taxon>Oribatida</taxon>
        <taxon>Brachypylina</taxon>
        <taxon>Oppioidea</taxon>
        <taxon>Oppiidae</taxon>
        <taxon>Oppiella</taxon>
    </lineage>
</organism>
<dbReference type="SUPFAM" id="SSF49599">
    <property type="entry name" value="TRAF domain-like"/>
    <property type="match status" value="1"/>
</dbReference>
<dbReference type="Gene3D" id="3.30.40.10">
    <property type="entry name" value="Zinc/RING finger domain, C3HC4 (zinc finger)"/>
    <property type="match status" value="1"/>
</dbReference>
<dbReference type="EMBL" id="OC929240">
    <property type="protein sequence ID" value="CAD7658164.1"/>
    <property type="molecule type" value="Genomic_DNA"/>
</dbReference>
<sequence>MSGYDSERFVRLAESEVQELSCGVFCVDQSWLNTSHTCPFDRKVLTTSGLSDPPRIATNMLSKLEITCDFKDNGCPVVVSLGQLSEHSLKCDYNLVKCYKCFQSIHKNREHDCLQTLLDLNIKLKLERDNLLDTIQHMSTDNGLPLPFHFMNTLQPNVERKPAFPPLPKTSHIMEVTEYEAIVMCRNQSVVIQVAENNMNEEMTGMAMNIISQQIHGYSSLALICEKIVHKMNDTFGREWHSSADFRSGSKSYTEFKSQFDIKIQFGLLYLH</sequence>
<feature type="non-terminal residue" evidence="1">
    <location>
        <position position="272"/>
    </location>
</feature>
<evidence type="ECO:0000313" key="1">
    <source>
        <dbReference type="EMBL" id="CAD7658164.1"/>
    </source>
</evidence>
<dbReference type="EMBL" id="CAJPVJ010014415">
    <property type="protein sequence ID" value="CAG2175350.1"/>
    <property type="molecule type" value="Genomic_DNA"/>
</dbReference>
<protein>
    <submittedName>
        <fullName evidence="1">Uncharacterized protein</fullName>
    </submittedName>
</protein>
<reference evidence="1" key="1">
    <citation type="submission" date="2020-11" db="EMBL/GenBank/DDBJ databases">
        <authorList>
            <person name="Tran Van P."/>
        </authorList>
    </citation>
    <scope>NUCLEOTIDE SEQUENCE</scope>
</reference>
<dbReference type="OrthoDB" id="6477712at2759"/>
<dbReference type="Proteomes" id="UP000728032">
    <property type="component" value="Unassembled WGS sequence"/>
</dbReference>
<gene>
    <name evidence="1" type="ORF">ONB1V03_LOCUS14788</name>
</gene>